<dbReference type="Gene3D" id="3.40.50.10890">
    <property type="match status" value="1"/>
</dbReference>
<dbReference type="SMART" id="SM00849">
    <property type="entry name" value="Lactamase_B"/>
    <property type="match status" value="1"/>
</dbReference>
<dbReference type="Gene3D" id="3.60.15.10">
    <property type="entry name" value="Ribonuclease Z/Hydroxyacylglutathione hydrolase-like"/>
    <property type="match status" value="1"/>
</dbReference>
<keyword evidence="1" id="KW-0378">Hydrolase</keyword>
<dbReference type="InterPro" id="IPR050698">
    <property type="entry name" value="MBL"/>
</dbReference>
<dbReference type="PANTHER" id="PTHR11203">
    <property type="entry name" value="CLEAVAGE AND POLYADENYLATION SPECIFICITY FACTOR FAMILY MEMBER"/>
    <property type="match status" value="1"/>
</dbReference>
<proteinExistence type="predicted"/>
<dbReference type="RefSeq" id="WP_321535575.1">
    <property type="nucleotide sequence ID" value="NZ_JARGDL010000007.1"/>
</dbReference>
<dbReference type="SMART" id="SM01027">
    <property type="entry name" value="Beta-Casp"/>
    <property type="match status" value="1"/>
</dbReference>
<dbReference type="Pfam" id="PF07521">
    <property type="entry name" value="RMMBL"/>
    <property type="match status" value="1"/>
</dbReference>
<evidence type="ECO:0000259" key="3">
    <source>
        <dbReference type="SMART" id="SM01027"/>
    </source>
</evidence>
<dbReference type="EMBL" id="JARGDL010000007">
    <property type="protein sequence ID" value="MDF1611808.1"/>
    <property type="molecule type" value="Genomic_DNA"/>
</dbReference>
<dbReference type="SUPFAM" id="SSF56281">
    <property type="entry name" value="Metallo-hydrolase/oxidoreductase"/>
    <property type="match status" value="1"/>
</dbReference>
<dbReference type="CDD" id="cd16295">
    <property type="entry name" value="TTHA0252-CPSF-like_MBL-fold"/>
    <property type="match status" value="1"/>
</dbReference>
<dbReference type="Pfam" id="PF16661">
    <property type="entry name" value="Lactamase_B_6"/>
    <property type="match status" value="1"/>
</dbReference>
<dbReference type="GO" id="GO:0016787">
    <property type="term" value="F:hydrolase activity"/>
    <property type="evidence" value="ECO:0007669"/>
    <property type="project" value="UniProtKB-KW"/>
</dbReference>
<dbReference type="InterPro" id="IPR022712">
    <property type="entry name" value="Beta_Casp"/>
</dbReference>
<dbReference type="InterPro" id="IPR011108">
    <property type="entry name" value="RMMBL"/>
</dbReference>
<evidence type="ECO:0000256" key="1">
    <source>
        <dbReference type="ARBA" id="ARBA00022801"/>
    </source>
</evidence>
<evidence type="ECO:0000313" key="4">
    <source>
        <dbReference type="EMBL" id="MDF1611808.1"/>
    </source>
</evidence>
<reference evidence="4" key="1">
    <citation type="submission" date="2023-03" db="EMBL/GenBank/DDBJ databases">
        <title>Stygiobacter electus gen. nov., sp. nov., facultatively anaerobic thermotolerant bacterium of the class Ignavibacteria from a well of Yessentuki mineral water deposit.</title>
        <authorList>
            <person name="Podosokorskaya O.A."/>
            <person name="Elcheninov A.G."/>
            <person name="Petrova N.F."/>
            <person name="Zavarzina D.G."/>
            <person name="Kublanov I.V."/>
            <person name="Merkel A.Y."/>
        </authorList>
    </citation>
    <scope>NUCLEOTIDE SEQUENCE</scope>
    <source>
        <strain evidence="4">09-Me</strain>
    </source>
</reference>
<dbReference type="InterPro" id="IPR036866">
    <property type="entry name" value="RibonucZ/Hydroxyglut_hydro"/>
</dbReference>
<name>A0AAE3TE22_9BACT</name>
<dbReference type="Proteomes" id="UP001221302">
    <property type="component" value="Unassembled WGS sequence"/>
</dbReference>
<dbReference type="GO" id="GO:0004521">
    <property type="term" value="F:RNA endonuclease activity"/>
    <property type="evidence" value="ECO:0007669"/>
    <property type="project" value="TreeGrafter"/>
</dbReference>
<dbReference type="AlphaFoldDB" id="A0AAE3TE22"/>
<gene>
    <name evidence="4" type="ORF">P0M35_06575</name>
</gene>
<protein>
    <submittedName>
        <fullName evidence="4">MBL fold metallo-hydrolase</fullName>
    </submittedName>
</protein>
<evidence type="ECO:0000313" key="5">
    <source>
        <dbReference type="Proteomes" id="UP001221302"/>
    </source>
</evidence>
<evidence type="ECO:0000259" key="2">
    <source>
        <dbReference type="SMART" id="SM00849"/>
    </source>
</evidence>
<keyword evidence="5" id="KW-1185">Reference proteome</keyword>
<accession>A0AAE3TE22</accession>
<organism evidence="4 5">
    <name type="scientific">Stygiobacter electus</name>
    <dbReference type="NCBI Taxonomy" id="3032292"/>
    <lineage>
        <taxon>Bacteria</taxon>
        <taxon>Pseudomonadati</taxon>
        <taxon>Ignavibacteriota</taxon>
        <taxon>Ignavibacteria</taxon>
        <taxon>Ignavibacteriales</taxon>
        <taxon>Melioribacteraceae</taxon>
        <taxon>Stygiobacter</taxon>
    </lineage>
</organism>
<feature type="domain" description="Beta-Casp" evidence="3">
    <location>
        <begin position="254"/>
        <end position="379"/>
    </location>
</feature>
<dbReference type="InterPro" id="IPR001279">
    <property type="entry name" value="Metallo-B-lactamas"/>
</dbReference>
<feature type="domain" description="Metallo-beta-lactamase" evidence="2">
    <location>
        <begin position="13"/>
        <end position="220"/>
    </location>
</feature>
<dbReference type="PANTHER" id="PTHR11203:SF37">
    <property type="entry name" value="INTEGRATOR COMPLEX SUBUNIT 11"/>
    <property type="match status" value="1"/>
</dbReference>
<comment type="caution">
    <text evidence="4">The sequence shown here is derived from an EMBL/GenBank/DDBJ whole genome shotgun (WGS) entry which is preliminary data.</text>
</comment>
<sequence>MQIQFIGAAQTVTGSMHLIKTNESTFLLDCGLYQGKRKEAYELNRTFGYFNPKEIDFVILSHAHIDHSGNLPTLVKNGFEGNIYTTFATRDLCTIMLQDSAHIQERDVEFVNKKRKKLNKNLFEPLYVLDDALETLKKFIGINYHFEFKITPNISVTFYDAGHILGSSIVYLKIKENEKIYHLGFSGDLGRPNLPILRDPEIIPSVDYWISESTYGGKTHQNPLDSEKQLEEIILKAIKNKSKIIVPAFSVGRTQEIVYALHRIFDRNEKDRIPVYVDSPLAVNATEVFRLHPECFDNEANEFIHKNEDPFGFNKLIYVKNVDDSKKLNDISGPCFILSSSGMAETGRILHHLANNIENPNNIILIVGYAAENTLARKLIDGQKQVNIFGDPYNVNAEVIVLDSFSAHADSDELLNYTNTLDKKSLKKIFLVHGEIEQQNIFQKKLLSHGFQNVEIPKRGQIENI</sequence>
<dbReference type="Pfam" id="PF10996">
    <property type="entry name" value="Beta-Casp"/>
    <property type="match status" value="1"/>
</dbReference>